<evidence type="ECO:0000256" key="1">
    <source>
        <dbReference type="ARBA" id="ARBA00023015"/>
    </source>
</evidence>
<proteinExistence type="predicted"/>
<dbReference type="InterPro" id="IPR000524">
    <property type="entry name" value="Tscrpt_reg_HTH_GntR"/>
</dbReference>
<dbReference type="InterPro" id="IPR050679">
    <property type="entry name" value="Bact_HTH_transcr_reg"/>
</dbReference>
<evidence type="ECO:0000259" key="4">
    <source>
        <dbReference type="PROSITE" id="PS50949"/>
    </source>
</evidence>
<keyword evidence="6" id="KW-1185">Reference proteome</keyword>
<dbReference type="Gene3D" id="1.10.10.10">
    <property type="entry name" value="Winged helix-like DNA-binding domain superfamily/Winged helix DNA-binding domain"/>
    <property type="match status" value="1"/>
</dbReference>
<comment type="caution">
    <text evidence="5">The sequence shown here is derived from an EMBL/GenBank/DDBJ whole genome shotgun (WGS) entry which is preliminary data.</text>
</comment>
<evidence type="ECO:0000313" key="6">
    <source>
        <dbReference type="Proteomes" id="UP001163064"/>
    </source>
</evidence>
<dbReference type="PROSITE" id="PS50949">
    <property type="entry name" value="HTH_GNTR"/>
    <property type="match status" value="1"/>
</dbReference>
<dbReference type="PANTHER" id="PTHR44846:SF17">
    <property type="entry name" value="GNTR-FAMILY TRANSCRIPTIONAL REGULATOR"/>
    <property type="match status" value="1"/>
</dbReference>
<organism evidence="5 6">
    <name type="scientific">Streptomyces beihaiensis</name>
    <dbReference type="NCBI Taxonomy" id="2984495"/>
    <lineage>
        <taxon>Bacteria</taxon>
        <taxon>Bacillati</taxon>
        <taxon>Actinomycetota</taxon>
        <taxon>Actinomycetes</taxon>
        <taxon>Kitasatosporales</taxon>
        <taxon>Streptomycetaceae</taxon>
        <taxon>Streptomyces</taxon>
    </lineage>
</organism>
<evidence type="ECO:0000256" key="2">
    <source>
        <dbReference type="ARBA" id="ARBA00023125"/>
    </source>
</evidence>
<accession>A0ABT3U2I0</accession>
<dbReference type="InterPro" id="IPR036390">
    <property type="entry name" value="WH_DNA-bd_sf"/>
</dbReference>
<dbReference type="SMART" id="SM00345">
    <property type="entry name" value="HTH_GNTR"/>
    <property type="match status" value="1"/>
</dbReference>
<evidence type="ECO:0000256" key="3">
    <source>
        <dbReference type="ARBA" id="ARBA00023163"/>
    </source>
</evidence>
<evidence type="ECO:0000313" key="5">
    <source>
        <dbReference type="EMBL" id="MCX3062413.1"/>
    </source>
</evidence>
<dbReference type="InterPro" id="IPR036388">
    <property type="entry name" value="WH-like_DNA-bd_sf"/>
</dbReference>
<dbReference type="PANTHER" id="PTHR44846">
    <property type="entry name" value="MANNOSYL-D-GLYCERATE TRANSPORT/METABOLISM SYSTEM REPRESSOR MNGR-RELATED"/>
    <property type="match status" value="1"/>
</dbReference>
<dbReference type="EMBL" id="JAPHNL010000272">
    <property type="protein sequence ID" value="MCX3062413.1"/>
    <property type="molecule type" value="Genomic_DNA"/>
</dbReference>
<dbReference type="SUPFAM" id="SSF64288">
    <property type="entry name" value="Chorismate lyase-like"/>
    <property type="match status" value="1"/>
</dbReference>
<dbReference type="Proteomes" id="UP001163064">
    <property type="component" value="Unassembled WGS sequence"/>
</dbReference>
<feature type="domain" description="HTH gntR-type" evidence="4">
    <location>
        <begin position="13"/>
        <end position="81"/>
    </location>
</feature>
<dbReference type="InterPro" id="IPR028978">
    <property type="entry name" value="Chorismate_lyase_/UTRA_dom_sf"/>
</dbReference>
<dbReference type="PRINTS" id="PR00035">
    <property type="entry name" value="HTHGNTR"/>
</dbReference>
<protein>
    <submittedName>
        <fullName evidence="5">GntR family transcriptional regulator</fullName>
    </submittedName>
</protein>
<keyword evidence="1" id="KW-0805">Transcription regulation</keyword>
<dbReference type="InterPro" id="IPR011663">
    <property type="entry name" value="UTRA"/>
</dbReference>
<dbReference type="CDD" id="cd07377">
    <property type="entry name" value="WHTH_GntR"/>
    <property type="match status" value="1"/>
</dbReference>
<keyword evidence="3" id="KW-0804">Transcription</keyword>
<dbReference type="Gene3D" id="3.40.1410.10">
    <property type="entry name" value="Chorismate lyase-like"/>
    <property type="match status" value="1"/>
</dbReference>
<dbReference type="SUPFAM" id="SSF46785">
    <property type="entry name" value="Winged helix' DNA-binding domain"/>
    <property type="match status" value="1"/>
</dbReference>
<dbReference type="Pfam" id="PF07702">
    <property type="entry name" value="UTRA"/>
    <property type="match status" value="1"/>
</dbReference>
<sequence>MTKLISIDRSSPVPLYFQVARQLQELIESGVLRPGARLENEIALAEELGLSRPTMRQAMQHLVDKGLLARRRGVGTQVVNSRVRRPIELTSLHEDLERGGRRPRTEVLSLRTEPADAEVAAALRIEPGTDVLALRRLRHADDEPIALMRNHLPADLVTLDERELGAQGLYRLLRRAGVTPSTADQTIGARRATATEARLLTEARGATLLTAERVSFDTTGRAVEYGSHVYRASVYSFEMTLDAR</sequence>
<keyword evidence="2" id="KW-0238">DNA-binding</keyword>
<dbReference type="SMART" id="SM00866">
    <property type="entry name" value="UTRA"/>
    <property type="match status" value="1"/>
</dbReference>
<gene>
    <name evidence="5" type="ORF">OFY01_22140</name>
</gene>
<reference evidence="5" key="1">
    <citation type="submission" date="2022-10" db="EMBL/GenBank/DDBJ databases">
        <title>Streptomyces beihaiensis sp. nov., a chitin degrading actinobacterium, isolated from shrimp pond soil.</title>
        <authorList>
            <person name="Xie J."/>
            <person name="Shen N."/>
        </authorList>
    </citation>
    <scope>NUCLEOTIDE SEQUENCE</scope>
    <source>
        <strain evidence="5">GXMU-J5</strain>
    </source>
</reference>
<name>A0ABT3U2I0_9ACTN</name>
<dbReference type="Pfam" id="PF00392">
    <property type="entry name" value="GntR"/>
    <property type="match status" value="1"/>
</dbReference>